<dbReference type="InterPro" id="IPR019587">
    <property type="entry name" value="Polyketide_cyclase/dehydratase"/>
</dbReference>
<dbReference type="Proteomes" id="UP000829685">
    <property type="component" value="Unassembled WGS sequence"/>
</dbReference>
<dbReference type="PANTHER" id="PTHR36166">
    <property type="entry name" value="CHROMOSOME 9, WHOLE GENOME SHOTGUN SEQUENCE"/>
    <property type="match status" value="1"/>
</dbReference>
<dbReference type="Pfam" id="PF10604">
    <property type="entry name" value="Polyketide_cyc2"/>
    <property type="match status" value="1"/>
</dbReference>
<gene>
    <name evidence="1" type="ORF">JX265_003824</name>
</gene>
<dbReference type="PANTHER" id="PTHR36166:SF1">
    <property type="entry name" value="SRPBCC DOMAIN-CONTAINING PROTEIN"/>
    <property type="match status" value="1"/>
</dbReference>
<dbReference type="AlphaFoldDB" id="A0A9P9WSX0"/>
<evidence type="ECO:0008006" key="3">
    <source>
        <dbReference type="Google" id="ProtNLM"/>
    </source>
</evidence>
<sequence>MAANAQGTSSGPARVWSDVMETPTLTKQQIVFTVGSTVTIDAPADKVFAIIMSFDKYGEWNTWCPKFEFKDGERPEVGSTGTMHVNMEAQNRQYEIPAEILELEYEPQQYKLSWRGKLLPAWAGKAERVQIVTPVEGSNNQQSQLKQWESMSGFASYVFKHIMGIPKQLADSNALYSNDIKKHAEKLQGSISTSASV</sequence>
<protein>
    <recommendedName>
        <fullName evidence="3">SRPBCC domain-containing protein</fullName>
    </recommendedName>
</protein>
<organism evidence="1 2">
    <name type="scientific">Neoarthrinium moseri</name>
    <dbReference type="NCBI Taxonomy" id="1658444"/>
    <lineage>
        <taxon>Eukaryota</taxon>
        <taxon>Fungi</taxon>
        <taxon>Dikarya</taxon>
        <taxon>Ascomycota</taxon>
        <taxon>Pezizomycotina</taxon>
        <taxon>Sordariomycetes</taxon>
        <taxon>Xylariomycetidae</taxon>
        <taxon>Amphisphaeriales</taxon>
        <taxon>Apiosporaceae</taxon>
        <taxon>Neoarthrinium</taxon>
    </lineage>
</organism>
<comment type="caution">
    <text evidence="1">The sequence shown here is derived from an EMBL/GenBank/DDBJ whole genome shotgun (WGS) entry which is preliminary data.</text>
</comment>
<dbReference type="EMBL" id="JAFIMR010000006">
    <property type="protein sequence ID" value="KAI1877816.1"/>
    <property type="molecule type" value="Genomic_DNA"/>
</dbReference>
<proteinExistence type="predicted"/>
<evidence type="ECO:0000313" key="1">
    <source>
        <dbReference type="EMBL" id="KAI1877816.1"/>
    </source>
</evidence>
<dbReference type="InterPro" id="IPR023393">
    <property type="entry name" value="START-like_dom_sf"/>
</dbReference>
<dbReference type="Gene3D" id="3.30.530.20">
    <property type="match status" value="1"/>
</dbReference>
<name>A0A9P9WSX0_9PEZI</name>
<reference evidence="1" key="1">
    <citation type="submission" date="2021-03" db="EMBL/GenBank/DDBJ databases">
        <title>Revisited historic fungal species revealed as producer of novel bioactive compounds through whole genome sequencing and comparative genomics.</title>
        <authorList>
            <person name="Vignolle G.A."/>
            <person name="Hochenegger N."/>
            <person name="Mach R.L."/>
            <person name="Mach-Aigner A.R."/>
            <person name="Javad Rahimi M."/>
            <person name="Salim K.A."/>
            <person name="Chan C.M."/>
            <person name="Lim L.B.L."/>
            <person name="Cai F."/>
            <person name="Druzhinina I.S."/>
            <person name="U'Ren J.M."/>
            <person name="Derntl C."/>
        </authorList>
    </citation>
    <scope>NUCLEOTIDE SEQUENCE</scope>
    <source>
        <strain evidence="1">TUCIM 5799</strain>
    </source>
</reference>
<accession>A0A9P9WSX0</accession>
<dbReference type="SUPFAM" id="SSF55961">
    <property type="entry name" value="Bet v1-like"/>
    <property type="match status" value="1"/>
</dbReference>
<keyword evidence="2" id="KW-1185">Reference proteome</keyword>
<dbReference type="CDD" id="cd07822">
    <property type="entry name" value="SRPBCC_4"/>
    <property type="match status" value="1"/>
</dbReference>
<evidence type="ECO:0000313" key="2">
    <source>
        <dbReference type="Proteomes" id="UP000829685"/>
    </source>
</evidence>